<protein>
    <recommendedName>
        <fullName evidence="5">Receptor ligand binding region domain-containing protein</fullName>
    </recommendedName>
</protein>
<keyword evidence="4" id="KW-0472">Membrane</keyword>
<dbReference type="GO" id="GO:0016020">
    <property type="term" value="C:membrane"/>
    <property type="evidence" value="ECO:0007669"/>
    <property type="project" value="UniProtKB-SubCell"/>
</dbReference>
<evidence type="ECO:0000259" key="5">
    <source>
        <dbReference type="Pfam" id="PF01094"/>
    </source>
</evidence>
<name>A0AAV5UM55_9BILA</name>
<comment type="subcellular location">
    <subcellularLocation>
        <location evidence="1">Membrane</location>
    </subcellularLocation>
</comment>
<dbReference type="Pfam" id="PF01094">
    <property type="entry name" value="ANF_receptor"/>
    <property type="match status" value="1"/>
</dbReference>
<evidence type="ECO:0000256" key="4">
    <source>
        <dbReference type="ARBA" id="ARBA00023136"/>
    </source>
</evidence>
<evidence type="ECO:0000256" key="2">
    <source>
        <dbReference type="ARBA" id="ARBA00022692"/>
    </source>
</evidence>
<keyword evidence="7" id="KW-1185">Reference proteome</keyword>
<dbReference type="Proteomes" id="UP001432027">
    <property type="component" value="Unassembled WGS sequence"/>
</dbReference>
<feature type="domain" description="Receptor ligand binding region" evidence="5">
    <location>
        <begin position="78"/>
        <end position="218"/>
    </location>
</feature>
<sequence length="228" mass="25226">CSMSPYMLPAFMMGLREGGVLEDYIKVGSEKVYIEWYNPITDGESKSGGTPTNFDVAVDITMRETNRSIGFVGFDGRCAQISNLARSMNMLLVSSQCDVEVGEASYPAPSVIQMQVTEIEKQRALASLLLSNGWDQVGIVHAETSLSNQVFQRESLISVLSDAGIKINSVAYCKFKDQNDMKYSQMVMDTVYKSRIIIILASLDIAKAIVDKMYLMGVLMSGDYFVIN</sequence>
<feature type="non-terminal residue" evidence="6">
    <location>
        <position position="228"/>
    </location>
</feature>
<gene>
    <name evidence="6" type="ORF">PENTCL1PPCAC_29598</name>
</gene>
<feature type="non-terminal residue" evidence="6">
    <location>
        <position position="1"/>
    </location>
</feature>
<dbReference type="InterPro" id="IPR028082">
    <property type="entry name" value="Peripla_BP_I"/>
</dbReference>
<keyword evidence="3" id="KW-1133">Transmembrane helix</keyword>
<dbReference type="InterPro" id="IPR001828">
    <property type="entry name" value="ANF_lig-bd_rcpt"/>
</dbReference>
<evidence type="ECO:0000256" key="3">
    <source>
        <dbReference type="ARBA" id="ARBA00022989"/>
    </source>
</evidence>
<keyword evidence="2" id="KW-0812">Transmembrane</keyword>
<proteinExistence type="predicted"/>
<dbReference type="AlphaFoldDB" id="A0AAV5UM55"/>
<evidence type="ECO:0000313" key="6">
    <source>
        <dbReference type="EMBL" id="GMT07424.1"/>
    </source>
</evidence>
<comment type="caution">
    <text evidence="6">The sequence shown here is derived from an EMBL/GenBank/DDBJ whole genome shotgun (WGS) entry which is preliminary data.</text>
</comment>
<organism evidence="6 7">
    <name type="scientific">Pristionchus entomophagus</name>
    <dbReference type="NCBI Taxonomy" id="358040"/>
    <lineage>
        <taxon>Eukaryota</taxon>
        <taxon>Metazoa</taxon>
        <taxon>Ecdysozoa</taxon>
        <taxon>Nematoda</taxon>
        <taxon>Chromadorea</taxon>
        <taxon>Rhabditida</taxon>
        <taxon>Rhabditina</taxon>
        <taxon>Diplogasteromorpha</taxon>
        <taxon>Diplogasteroidea</taxon>
        <taxon>Neodiplogasteridae</taxon>
        <taxon>Pristionchus</taxon>
    </lineage>
</organism>
<evidence type="ECO:0000313" key="7">
    <source>
        <dbReference type="Proteomes" id="UP001432027"/>
    </source>
</evidence>
<dbReference type="Gene3D" id="3.40.50.2300">
    <property type="match status" value="1"/>
</dbReference>
<reference evidence="6" key="1">
    <citation type="submission" date="2023-10" db="EMBL/GenBank/DDBJ databases">
        <title>Genome assembly of Pristionchus species.</title>
        <authorList>
            <person name="Yoshida K."/>
            <person name="Sommer R.J."/>
        </authorList>
    </citation>
    <scope>NUCLEOTIDE SEQUENCE</scope>
    <source>
        <strain evidence="6">RS0144</strain>
    </source>
</reference>
<dbReference type="SUPFAM" id="SSF53822">
    <property type="entry name" value="Periplasmic binding protein-like I"/>
    <property type="match status" value="1"/>
</dbReference>
<dbReference type="EMBL" id="BTSX01000006">
    <property type="protein sequence ID" value="GMT07424.1"/>
    <property type="molecule type" value="Genomic_DNA"/>
</dbReference>
<accession>A0AAV5UM55</accession>
<evidence type="ECO:0000256" key="1">
    <source>
        <dbReference type="ARBA" id="ARBA00004370"/>
    </source>
</evidence>